<organism evidence="1 2">
    <name type="scientific">Pseudomonas fluorescens</name>
    <dbReference type="NCBI Taxonomy" id="294"/>
    <lineage>
        <taxon>Bacteria</taxon>
        <taxon>Pseudomonadati</taxon>
        <taxon>Pseudomonadota</taxon>
        <taxon>Gammaproteobacteria</taxon>
        <taxon>Pseudomonadales</taxon>
        <taxon>Pseudomonadaceae</taxon>
        <taxon>Pseudomonas</taxon>
    </lineage>
</organism>
<name>A0A7Z3CA14_PSEFL</name>
<dbReference type="AlphaFoldDB" id="A0A7Z3CA14"/>
<reference evidence="1 2" key="1">
    <citation type="submission" date="2018-03" db="EMBL/GenBank/DDBJ databases">
        <title>Complete genome sequence of Pseudomonas fluorescens sp. G7.</title>
        <authorList>
            <person name="Gao C.-H."/>
            <person name="Li Z."/>
            <person name="Cai P."/>
        </authorList>
    </citation>
    <scope>NUCLEOTIDE SEQUENCE [LARGE SCALE GENOMIC DNA]</scope>
    <source>
        <strain evidence="1 2">G7</strain>
    </source>
</reference>
<dbReference type="Proteomes" id="UP000501669">
    <property type="component" value="Chromosome"/>
</dbReference>
<accession>A0A7Z3CA14</accession>
<dbReference type="EMBL" id="CP027561">
    <property type="protein sequence ID" value="QJP98288.1"/>
    <property type="molecule type" value="Genomic_DNA"/>
</dbReference>
<protein>
    <submittedName>
        <fullName evidence="1">Uncharacterized protein</fullName>
    </submittedName>
</protein>
<proteinExistence type="predicted"/>
<sequence>MLLILMTRGASQKEAVLNAIGYSIRGFVSKGRIAMLDGAINKIIKINGKYWPSAAESIKNAYNFDIESLNSEARAALDHWSDLLNPEDSDLPSKLKILVTNPPWEHKKNEHGGYDDIAAKKAENLAKNISTRTTELLPHVDLLLDGQQKQAYIFGRTLSIESNSTIKLIEESLTRIATKQAPNLLFILGLFNGVFEKDPASWEHLIETLANNKNLKRYYPEFIRTGEIKQHHLQKLINLIRSREIDGNTANTLSYGSVTDNVCDKDISNFCLQLSEIGSQEAWVALNIVYMHCFSNPDRKANLRSTIKTLVTRVPLSKKDKNLFKDMHHWQDLSNEILKVRDEQFAVEIANQLIFACKDGYDHNDIWTYTKPLLTEIMKKYGEVIWPIFSQAILKSQGMELYWLQQLLDRENSVSTQLPSVLSALPVKAVIDWCLANPDTAPIFVASCIDVIENIEDGRQPSKLFISLLETFGDKNKVINTLRANLASRGWTGSLVPYLEADKQAIATLTTKKNNNVRRWAKNYISVLDQQITNETLRDEEQDLGIF</sequence>
<gene>
    <name evidence="1" type="ORF">C6Y56_28225</name>
</gene>
<evidence type="ECO:0000313" key="2">
    <source>
        <dbReference type="Proteomes" id="UP000501669"/>
    </source>
</evidence>
<evidence type="ECO:0000313" key="1">
    <source>
        <dbReference type="EMBL" id="QJP98288.1"/>
    </source>
</evidence>